<protein>
    <submittedName>
        <fullName evidence="1">Uncharacterized protein</fullName>
    </submittedName>
</protein>
<organism evidence="1 2">
    <name type="scientific">Sorangium cellulosum</name>
    <name type="common">Polyangium cellulosum</name>
    <dbReference type="NCBI Taxonomy" id="56"/>
    <lineage>
        <taxon>Bacteria</taxon>
        <taxon>Pseudomonadati</taxon>
        <taxon>Myxococcota</taxon>
        <taxon>Polyangia</taxon>
        <taxon>Polyangiales</taxon>
        <taxon>Polyangiaceae</taxon>
        <taxon>Sorangium</taxon>
    </lineage>
</organism>
<accession>A0A4P2Q4K5</accession>
<dbReference type="AlphaFoldDB" id="A0A4P2Q4K5"/>
<sequence>MLWHNAPSAPGAAMVVPAGDLRAACDVHLHNLESRRSVGGHSKGPAYVRAHLPG</sequence>
<name>A0A4P2Q4K5_SORCE</name>
<reference evidence="1 2" key="1">
    <citation type="submission" date="2015-09" db="EMBL/GenBank/DDBJ databases">
        <title>Sorangium comparison.</title>
        <authorList>
            <person name="Zaburannyi N."/>
            <person name="Bunk B."/>
            <person name="Overmann J."/>
            <person name="Mueller R."/>
        </authorList>
    </citation>
    <scope>NUCLEOTIDE SEQUENCE [LARGE SCALE GENOMIC DNA]</scope>
    <source>
        <strain evidence="1 2">So ceGT47</strain>
    </source>
</reference>
<evidence type="ECO:0000313" key="2">
    <source>
        <dbReference type="Proteomes" id="UP000295781"/>
    </source>
</evidence>
<dbReference type="EMBL" id="CP012670">
    <property type="protein sequence ID" value="AUX24300.1"/>
    <property type="molecule type" value="Genomic_DNA"/>
</dbReference>
<gene>
    <name evidence="1" type="ORF">SOCEGT47_048370</name>
</gene>
<dbReference type="Proteomes" id="UP000295781">
    <property type="component" value="Chromosome"/>
</dbReference>
<evidence type="ECO:0000313" key="1">
    <source>
        <dbReference type="EMBL" id="AUX24300.1"/>
    </source>
</evidence>
<proteinExistence type="predicted"/>